<keyword evidence="3" id="KW-1003">Cell membrane</keyword>
<dbReference type="PANTHER" id="PTHR23517">
    <property type="entry name" value="RESISTANCE PROTEIN MDTM, PUTATIVE-RELATED-RELATED"/>
    <property type="match status" value="1"/>
</dbReference>
<evidence type="ECO:0000256" key="4">
    <source>
        <dbReference type="ARBA" id="ARBA00022692"/>
    </source>
</evidence>
<dbReference type="GO" id="GO:0005886">
    <property type="term" value="C:plasma membrane"/>
    <property type="evidence" value="ECO:0007669"/>
    <property type="project" value="UniProtKB-SubCell"/>
</dbReference>
<dbReference type="EMBL" id="RPFW01000006">
    <property type="protein sequence ID" value="TVZ01779.1"/>
    <property type="molecule type" value="Genomic_DNA"/>
</dbReference>
<dbReference type="Pfam" id="PF07690">
    <property type="entry name" value="MFS_1"/>
    <property type="match status" value="1"/>
</dbReference>
<keyword evidence="6 7" id="KW-0472">Membrane</keyword>
<keyword evidence="9" id="KW-1185">Reference proteome</keyword>
<evidence type="ECO:0000256" key="2">
    <source>
        <dbReference type="ARBA" id="ARBA00022448"/>
    </source>
</evidence>
<dbReference type="PANTHER" id="PTHR23517:SF2">
    <property type="entry name" value="MULTIDRUG RESISTANCE PROTEIN MDTH"/>
    <property type="match status" value="1"/>
</dbReference>
<gene>
    <name evidence="8" type="ORF">EAS64_30455</name>
</gene>
<accession>A0A6P2BRR8</accession>
<reference evidence="8 9" key="1">
    <citation type="submission" date="2018-11" db="EMBL/GenBank/DDBJ databases">
        <title>Trebonia kvetii gen.nov., sp.nov., a novel acidophilic actinobacterium, and proposal of the new actinobacterial family Treboniaceae fam. nov.</title>
        <authorList>
            <person name="Rapoport D."/>
            <person name="Sagova-Mareckova M."/>
            <person name="Sedlacek I."/>
            <person name="Provaznik J."/>
            <person name="Kralova S."/>
            <person name="Pavlinic D."/>
            <person name="Benes V."/>
            <person name="Kopecky J."/>
        </authorList>
    </citation>
    <scope>NUCLEOTIDE SEQUENCE [LARGE SCALE GENOMIC DNA]</scope>
    <source>
        <strain evidence="8 9">15Tr583</strain>
    </source>
</reference>
<evidence type="ECO:0000313" key="9">
    <source>
        <dbReference type="Proteomes" id="UP000460272"/>
    </source>
</evidence>
<dbReference type="GO" id="GO:0022857">
    <property type="term" value="F:transmembrane transporter activity"/>
    <property type="evidence" value="ECO:0007669"/>
    <property type="project" value="InterPro"/>
</dbReference>
<name>A0A6P2BRR8_9ACTN</name>
<dbReference type="Proteomes" id="UP000460272">
    <property type="component" value="Unassembled WGS sequence"/>
</dbReference>
<feature type="transmembrane region" description="Helical" evidence="7">
    <location>
        <begin position="209"/>
        <end position="226"/>
    </location>
</feature>
<evidence type="ECO:0000256" key="1">
    <source>
        <dbReference type="ARBA" id="ARBA00004651"/>
    </source>
</evidence>
<organism evidence="8 9">
    <name type="scientific">Trebonia kvetii</name>
    <dbReference type="NCBI Taxonomy" id="2480626"/>
    <lineage>
        <taxon>Bacteria</taxon>
        <taxon>Bacillati</taxon>
        <taxon>Actinomycetota</taxon>
        <taxon>Actinomycetes</taxon>
        <taxon>Streptosporangiales</taxon>
        <taxon>Treboniaceae</taxon>
        <taxon>Trebonia</taxon>
    </lineage>
</organism>
<keyword evidence="4 7" id="KW-0812">Transmembrane</keyword>
<keyword evidence="5 7" id="KW-1133">Transmembrane helix</keyword>
<dbReference type="InterPro" id="IPR050171">
    <property type="entry name" value="MFS_Transporters"/>
</dbReference>
<dbReference type="InterPro" id="IPR011701">
    <property type="entry name" value="MFS"/>
</dbReference>
<keyword evidence="2" id="KW-0813">Transport</keyword>
<feature type="transmembrane region" description="Helical" evidence="7">
    <location>
        <begin position="85"/>
        <end position="105"/>
    </location>
</feature>
<dbReference type="Gene3D" id="1.20.1250.20">
    <property type="entry name" value="MFS general substrate transporter like domains"/>
    <property type="match status" value="1"/>
</dbReference>
<feature type="transmembrane region" description="Helical" evidence="7">
    <location>
        <begin position="117"/>
        <end position="136"/>
    </location>
</feature>
<proteinExistence type="predicted"/>
<feature type="transmembrane region" description="Helical" evidence="7">
    <location>
        <begin position="182"/>
        <end position="203"/>
    </location>
</feature>
<evidence type="ECO:0000256" key="5">
    <source>
        <dbReference type="ARBA" id="ARBA00022989"/>
    </source>
</evidence>
<comment type="subcellular location">
    <subcellularLocation>
        <location evidence="1">Cell membrane</location>
        <topology evidence="1">Multi-pass membrane protein</topology>
    </subcellularLocation>
</comment>
<feature type="transmembrane region" description="Helical" evidence="7">
    <location>
        <begin position="142"/>
        <end position="170"/>
    </location>
</feature>
<evidence type="ECO:0000313" key="8">
    <source>
        <dbReference type="EMBL" id="TVZ01779.1"/>
    </source>
</evidence>
<comment type="caution">
    <text evidence="8">The sequence shown here is derived from an EMBL/GenBank/DDBJ whole genome shotgun (WGS) entry which is preliminary data.</text>
</comment>
<dbReference type="SUPFAM" id="SSF103473">
    <property type="entry name" value="MFS general substrate transporter"/>
    <property type="match status" value="1"/>
</dbReference>
<protein>
    <submittedName>
        <fullName evidence="8">MFS transporter</fullName>
    </submittedName>
</protein>
<dbReference type="OrthoDB" id="3364748at2"/>
<dbReference type="InterPro" id="IPR036259">
    <property type="entry name" value="MFS_trans_sf"/>
</dbReference>
<sequence length="227" mass="23185">MRALAGVTGLSYLLSAALAWSVRVRADPRQHAPGQPGGLADRGPAATVPRMRLLLAANVCYVFCLNVPEVALPLVLVTQLHASPAWAAGAFAANTALVVAFQVPVTIWMSRFSRRTAMAISGVVISVSYLGFLAGAELGHGWAAPALVGVSVLCTVGEIIYAGSSIALVTATAPQEALGRTLARFQLSTGFGLAISPAVITVLAAHGPAALWVPLAAATLLSAAAVR</sequence>
<dbReference type="AlphaFoldDB" id="A0A6P2BRR8"/>
<evidence type="ECO:0000256" key="3">
    <source>
        <dbReference type="ARBA" id="ARBA00022475"/>
    </source>
</evidence>
<evidence type="ECO:0000256" key="7">
    <source>
        <dbReference type="SAM" id="Phobius"/>
    </source>
</evidence>
<evidence type="ECO:0000256" key="6">
    <source>
        <dbReference type="ARBA" id="ARBA00023136"/>
    </source>
</evidence>